<organism evidence="1 2">
    <name type="scientific">Roseospira goensis</name>
    <dbReference type="NCBI Taxonomy" id="391922"/>
    <lineage>
        <taxon>Bacteria</taxon>
        <taxon>Pseudomonadati</taxon>
        <taxon>Pseudomonadota</taxon>
        <taxon>Alphaproteobacteria</taxon>
        <taxon>Rhodospirillales</taxon>
        <taxon>Rhodospirillaceae</taxon>
        <taxon>Roseospira</taxon>
    </lineage>
</organism>
<proteinExistence type="predicted"/>
<dbReference type="SUPFAM" id="SSF53850">
    <property type="entry name" value="Periplasmic binding protein-like II"/>
    <property type="match status" value="1"/>
</dbReference>
<dbReference type="EMBL" id="JACIGI010000047">
    <property type="protein sequence ID" value="MBB4287695.1"/>
    <property type="molecule type" value="Genomic_DNA"/>
</dbReference>
<evidence type="ECO:0000313" key="2">
    <source>
        <dbReference type="Proteomes" id="UP000555728"/>
    </source>
</evidence>
<reference evidence="1 2" key="1">
    <citation type="submission" date="2020-08" db="EMBL/GenBank/DDBJ databases">
        <title>Genome sequencing of Purple Non-Sulfur Bacteria from various extreme environments.</title>
        <authorList>
            <person name="Mayer M."/>
        </authorList>
    </citation>
    <scope>NUCLEOTIDE SEQUENCE [LARGE SCALE GENOMIC DNA]</scope>
    <source>
        <strain evidence="1 2">JA135</strain>
    </source>
</reference>
<comment type="caution">
    <text evidence="1">The sequence shown here is derived from an EMBL/GenBank/DDBJ whole genome shotgun (WGS) entry which is preliminary data.</text>
</comment>
<name>A0A7W6S3H1_9PROT</name>
<dbReference type="RefSeq" id="WP_184437703.1">
    <property type="nucleotide sequence ID" value="NZ_JACIGI010000047.1"/>
</dbReference>
<dbReference type="AlphaFoldDB" id="A0A7W6S3H1"/>
<dbReference type="PANTHER" id="PTHR35936">
    <property type="entry name" value="MEMBRANE-BOUND LYTIC MUREIN TRANSGLYCOSYLASE F"/>
    <property type="match status" value="1"/>
</dbReference>
<sequence length="216" mass="23884">MTSLEWPPYAGESLPNGGFTVVGVRAAFEAMGHHLDVLFMPWPRAIATGLGEGFIGYFPKYYSAEAARTSCAFSDPMPSGPVGFVVPADSSVMWHTLDDLKDKEIGVVAGYVNTVAFDEAVADGRLTVMPANDDLTNVRKVAARRLDMAVIDPHVLEWLLVQHPELRGRVEMHPRLLEDKNIYICFQKTVAGERARRIFNAGLARVDMRALMPIRP</sequence>
<dbReference type="Gene3D" id="3.40.190.10">
    <property type="entry name" value="Periplasmic binding protein-like II"/>
    <property type="match status" value="2"/>
</dbReference>
<evidence type="ECO:0000313" key="1">
    <source>
        <dbReference type="EMBL" id="MBB4287695.1"/>
    </source>
</evidence>
<keyword evidence="2" id="KW-1185">Reference proteome</keyword>
<gene>
    <name evidence="1" type="ORF">GGD88_003452</name>
</gene>
<accession>A0A7W6S3H1</accession>
<dbReference type="PANTHER" id="PTHR35936:SF25">
    <property type="entry name" value="ABC TRANSPORTER SUBSTRATE-BINDING PROTEIN"/>
    <property type="match status" value="1"/>
</dbReference>
<dbReference type="Proteomes" id="UP000555728">
    <property type="component" value="Unassembled WGS sequence"/>
</dbReference>
<protein>
    <submittedName>
        <fullName evidence="1">Polar amino acid transport system substrate-binding protein</fullName>
    </submittedName>
</protein>